<feature type="region of interest" description="Disordered" evidence="1">
    <location>
        <begin position="706"/>
        <end position="768"/>
    </location>
</feature>
<evidence type="ECO:0000256" key="1">
    <source>
        <dbReference type="SAM" id="MobiDB-lite"/>
    </source>
</evidence>
<sequence length="946" mass="100883">MSIGIILVLVAQFNGGQTGVVGEMEGVPPARLSANMEERAPGSPGRKLLGAASQITATTIAMHPSSSVFVDLITPDASYVCSAVRVLPASISSRNRELPAVSSPIPLAVSNERRMQGYGAGGLARGDTDKTGGDQQASGAPFFYNNYNNYYPAQPFVPSANGTPENAGVDGPPLPARPEQYFSASVSPATAGEIQTPSQMLQLQAPSPGLYLQPSPQLPNETQYRTSEQWNPNDPRTWQTPPGTTLPPQTPSLNPSRPGPGGGTVRHPITLPVGTTVTAPVTIPITLPITSPSLSPLTIAFPVSIPGMPDFSPNPSHPRDPSPPPTSPAPAPIPPPYYPYPPYYPPRPRPNPPDGYPGYPPYYPRPPSQPFPPQTPNPYPAPPSPPVTRPPPYPTYPGYPAPRPPTAPQPVNPYPPYYPPPYGSYPPYYPYPPPQTPAPSPQPPSPRPLPDDENPPLPSPVPDRPTPPPRRPGQGGGSGSSESPPAVPGPQFDAYALAPERKGEQGAGEAIRRPSANPVSTPEIDENGERHPESSRQDIFPLRARTAAEGERPDIVVEGVVNGGSGSTIEDQNASVFEQEGSQAHPETSSDFLGKIVPLSPQTMPATTTPTAKENGSAVLSTSVRVEETNPAATISKEGININASAFDQLMAAIVAKIDSRDRSEPLFLPSICPACKVDIVTYAPIQMPDPDVESFEKARDQLTHLQRQRVPQGGQAARGGNGQEYEKEATKVSPTVEEEPTDENTEEGETVTPPQSNSASKAAKANSGEVQGIAGDVPVVVPRITSAFLEALHAAESKKTHAAETATKRQAAVVTPEAAVETEDDLSYLSSPVNRRKRPKGFRALFHKHDGTAPYSINRGASTVQETYFSENIRLSATHPRKRDEVTRGTDKVMEPSVYRSRLDAGEDEGAFVVMFACYHPDDESVEPLLMANLEVRVSVSDAQM</sequence>
<name>A0A0F7UF93_NEOCL</name>
<evidence type="ECO:0000256" key="2">
    <source>
        <dbReference type="SAM" id="SignalP"/>
    </source>
</evidence>
<feature type="compositionally biased region" description="Pro residues" evidence="1">
    <location>
        <begin position="455"/>
        <end position="471"/>
    </location>
</feature>
<dbReference type="EMBL" id="LN714482">
    <property type="protein sequence ID" value="CEL66952.1"/>
    <property type="molecule type" value="Genomic_DNA"/>
</dbReference>
<feature type="region of interest" description="Disordered" evidence="1">
    <location>
        <begin position="310"/>
        <end position="551"/>
    </location>
</feature>
<feature type="chain" id="PRO_5002523197" evidence="2">
    <location>
        <begin position="19"/>
        <end position="946"/>
    </location>
</feature>
<feature type="compositionally biased region" description="Acidic residues" evidence="1">
    <location>
        <begin position="737"/>
        <end position="750"/>
    </location>
</feature>
<feature type="region of interest" description="Disordered" evidence="1">
    <location>
        <begin position="156"/>
        <end position="270"/>
    </location>
</feature>
<evidence type="ECO:0000313" key="3">
    <source>
        <dbReference type="EMBL" id="CEL66952.1"/>
    </source>
</evidence>
<feature type="compositionally biased region" description="Basic and acidic residues" evidence="1">
    <location>
        <begin position="527"/>
        <end position="536"/>
    </location>
</feature>
<dbReference type="PRINTS" id="PR01217">
    <property type="entry name" value="PRICHEXTENSN"/>
</dbReference>
<organism evidence="3">
    <name type="scientific">Neospora caninum (strain Liverpool)</name>
    <dbReference type="NCBI Taxonomy" id="572307"/>
    <lineage>
        <taxon>Eukaryota</taxon>
        <taxon>Sar</taxon>
        <taxon>Alveolata</taxon>
        <taxon>Apicomplexa</taxon>
        <taxon>Conoidasida</taxon>
        <taxon>Coccidia</taxon>
        <taxon>Eucoccidiorida</taxon>
        <taxon>Eimeriorina</taxon>
        <taxon>Sarcocystidae</taxon>
        <taxon>Neospora</taxon>
    </lineage>
</organism>
<feature type="signal peptide" evidence="2">
    <location>
        <begin position="1"/>
        <end position="18"/>
    </location>
</feature>
<proteinExistence type="predicted"/>
<feature type="compositionally biased region" description="Polar residues" evidence="1">
    <location>
        <begin position="182"/>
        <end position="205"/>
    </location>
</feature>
<accession>A0A0F7UF93</accession>
<dbReference type="AlphaFoldDB" id="A0A0F7UF93"/>
<gene>
    <name evidence="3" type="ORF">BN1204_027560</name>
</gene>
<feature type="compositionally biased region" description="Low complexity" evidence="1">
    <location>
        <begin position="757"/>
        <end position="768"/>
    </location>
</feature>
<protein>
    <submittedName>
        <fullName evidence="3">Uncharacterized protein</fullName>
    </submittedName>
</protein>
<feature type="compositionally biased region" description="Pro residues" evidence="1">
    <location>
        <begin position="321"/>
        <end position="448"/>
    </location>
</feature>
<keyword evidence="2" id="KW-0732">Signal</keyword>
<feature type="compositionally biased region" description="Polar residues" evidence="1">
    <location>
        <begin position="214"/>
        <end position="236"/>
    </location>
</feature>
<reference evidence="3" key="1">
    <citation type="journal article" date="2015" name="PLoS ONE">
        <title>Comprehensive Evaluation of Toxoplasma gondii VEG and Neospora caninum LIV Genomes with Tachyzoite Stage Transcriptome and Proteome Defines Novel Transcript Features.</title>
        <authorList>
            <person name="Ramaprasad A."/>
            <person name="Mourier T."/>
            <person name="Naeem R."/>
            <person name="Malas T.B."/>
            <person name="Moussa E."/>
            <person name="Panigrahi A."/>
            <person name="Vermont S.J."/>
            <person name="Otto T.D."/>
            <person name="Wastling J."/>
            <person name="Pain A."/>
        </authorList>
    </citation>
    <scope>NUCLEOTIDE SEQUENCE</scope>
    <source>
        <strain evidence="3">Liverpool</strain>
    </source>
</reference>